<proteinExistence type="predicted"/>
<dbReference type="Pfam" id="PF10711">
    <property type="entry name" value="DUF2513"/>
    <property type="match status" value="1"/>
</dbReference>
<organism evidence="1 2">
    <name type="scientific">Pseudomonas syringae pv. pisi</name>
    <dbReference type="NCBI Taxonomy" id="59510"/>
    <lineage>
        <taxon>Bacteria</taxon>
        <taxon>Pseudomonadati</taxon>
        <taxon>Pseudomonadota</taxon>
        <taxon>Gammaproteobacteria</taxon>
        <taxon>Pseudomonadales</taxon>
        <taxon>Pseudomonadaceae</taxon>
        <taxon>Pseudomonas</taxon>
        <taxon>Pseudomonas syringae</taxon>
    </lineage>
</organism>
<gene>
    <name evidence="1" type="ORF">ALQ44_01923</name>
</gene>
<evidence type="ECO:0000313" key="2">
    <source>
        <dbReference type="Proteomes" id="UP000276886"/>
    </source>
</evidence>
<reference evidence="1 2" key="1">
    <citation type="submission" date="2018-08" db="EMBL/GenBank/DDBJ databases">
        <title>Recombination of ecologically and evolutionarily significant loci maintains genetic cohesion in the Pseudomonas syringae species complex.</title>
        <authorList>
            <person name="Dillon M."/>
            <person name="Thakur S."/>
            <person name="Almeida R.N.D."/>
            <person name="Weir B.S."/>
            <person name="Guttman D.S."/>
        </authorList>
    </citation>
    <scope>NUCLEOTIDE SEQUENCE [LARGE SCALE GENOMIC DNA]</scope>
    <source>
        <strain evidence="1 2">ICMP 2788</strain>
    </source>
</reference>
<evidence type="ECO:0000313" key="1">
    <source>
        <dbReference type="EMBL" id="RMO31114.1"/>
    </source>
</evidence>
<accession>A0A2V4PBJ8</accession>
<dbReference type="AlphaFoldDB" id="A0A2V4PBJ8"/>
<dbReference type="Proteomes" id="UP000276886">
    <property type="component" value="Unassembled WGS sequence"/>
</dbReference>
<sequence>MRRDMDLIRAIVLKLEAWHKQPSVIFIVQDIENDFPIEGFTSEEIIYHYQLIAEKGWVDTAGSTKNYRTFTFRGLTSDGHDFADSVRDDKVWSMTREGALKAGAFSIDLLSQLAKGFAKKQIENYTGITL</sequence>
<dbReference type="EMBL" id="RBPQ01000064">
    <property type="protein sequence ID" value="RMO31114.1"/>
    <property type="molecule type" value="Genomic_DNA"/>
</dbReference>
<comment type="caution">
    <text evidence="1">The sequence shown here is derived from an EMBL/GenBank/DDBJ whole genome shotgun (WGS) entry which is preliminary data.</text>
</comment>
<protein>
    <submittedName>
        <fullName evidence="1">Uncharacterized protein</fullName>
    </submittedName>
</protein>
<dbReference type="InterPro" id="IPR019650">
    <property type="entry name" value="DUF2513"/>
</dbReference>
<name>A0A2V4PBJ8_PSESJ</name>
<dbReference type="RefSeq" id="WP_003348801.1">
    <property type="nucleotide sequence ID" value="NZ_QJTX01000026.1"/>
</dbReference>